<sequence>MSRDVLSLEKNFWKIASNNLVFHMSFAYD</sequence>
<dbReference type="AlphaFoldDB" id="E2ATB9"/>
<accession>E2ATB9</accession>
<dbReference type="Proteomes" id="UP000000311">
    <property type="component" value="Unassembled WGS sequence"/>
</dbReference>
<keyword evidence="2" id="KW-1185">Reference proteome</keyword>
<reference evidence="1 2" key="1">
    <citation type="journal article" date="2010" name="Science">
        <title>Genomic comparison of the ants Camponotus floridanus and Harpegnathos saltator.</title>
        <authorList>
            <person name="Bonasio R."/>
            <person name="Zhang G."/>
            <person name="Ye C."/>
            <person name="Mutti N.S."/>
            <person name="Fang X."/>
            <person name="Qin N."/>
            <person name="Donahue G."/>
            <person name="Yang P."/>
            <person name="Li Q."/>
            <person name="Li C."/>
            <person name="Zhang P."/>
            <person name="Huang Z."/>
            <person name="Berger S.L."/>
            <person name="Reinberg D."/>
            <person name="Wang J."/>
            <person name="Liebig J."/>
        </authorList>
    </citation>
    <scope>NUCLEOTIDE SEQUENCE [LARGE SCALE GENOMIC DNA]</scope>
    <source>
        <strain evidence="2">C129</strain>
    </source>
</reference>
<dbReference type="InParanoid" id="E2ATB9"/>
<proteinExistence type="predicted"/>
<gene>
    <name evidence="1" type="ORF">EAG_03132</name>
</gene>
<organism evidence="2">
    <name type="scientific">Camponotus floridanus</name>
    <name type="common">Florida carpenter ant</name>
    <dbReference type="NCBI Taxonomy" id="104421"/>
    <lineage>
        <taxon>Eukaryota</taxon>
        <taxon>Metazoa</taxon>
        <taxon>Ecdysozoa</taxon>
        <taxon>Arthropoda</taxon>
        <taxon>Hexapoda</taxon>
        <taxon>Insecta</taxon>
        <taxon>Pterygota</taxon>
        <taxon>Neoptera</taxon>
        <taxon>Endopterygota</taxon>
        <taxon>Hymenoptera</taxon>
        <taxon>Apocrita</taxon>
        <taxon>Aculeata</taxon>
        <taxon>Formicoidea</taxon>
        <taxon>Formicidae</taxon>
        <taxon>Formicinae</taxon>
        <taxon>Camponotus</taxon>
    </lineage>
</organism>
<protein>
    <submittedName>
        <fullName evidence="1">Uncharacterized protein</fullName>
    </submittedName>
</protein>
<evidence type="ECO:0000313" key="1">
    <source>
        <dbReference type="EMBL" id="EFN63286.1"/>
    </source>
</evidence>
<name>E2ATB9_CAMFO</name>
<dbReference type="EMBL" id="GL442548">
    <property type="protein sequence ID" value="EFN63286.1"/>
    <property type="molecule type" value="Genomic_DNA"/>
</dbReference>
<evidence type="ECO:0000313" key="2">
    <source>
        <dbReference type="Proteomes" id="UP000000311"/>
    </source>
</evidence>